<reference evidence="2 3" key="1">
    <citation type="submission" date="2021-01" db="EMBL/GenBank/DDBJ databases">
        <title>Genomic Encyclopedia of Type Strains, Phase IV (KMG-IV): sequencing the most valuable type-strain genomes for metagenomic binning, comparative biology and taxonomic classification.</title>
        <authorList>
            <person name="Goeker M."/>
        </authorList>
    </citation>
    <scope>NUCLEOTIDE SEQUENCE [LARGE SCALE GENOMIC DNA]</scope>
    <source>
        <strain evidence="2 3">DSM 24834</strain>
    </source>
</reference>
<dbReference type="RefSeq" id="WP_239587771.1">
    <property type="nucleotide sequence ID" value="NZ_JAFBDZ010000006.1"/>
</dbReference>
<dbReference type="InterPro" id="IPR002711">
    <property type="entry name" value="HNH"/>
</dbReference>
<dbReference type="EMBL" id="JAFBDZ010000006">
    <property type="protein sequence ID" value="MBM7587933.1"/>
    <property type="molecule type" value="Genomic_DNA"/>
</dbReference>
<dbReference type="InterPro" id="IPR003615">
    <property type="entry name" value="HNH_nuc"/>
</dbReference>
<organism evidence="2 3">
    <name type="scientific">Rossellomorea pakistanensis</name>
    <dbReference type="NCBI Taxonomy" id="992288"/>
    <lineage>
        <taxon>Bacteria</taxon>
        <taxon>Bacillati</taxon>
        <taxon>Bacillota</taxon>
        <taxon>Bacilli</taxon>
        <taxon>Bacillales</taxon>
        <taxon>Bacillaceae</taxon>
        <taxon>Rossellomorea</taxon>
    </lineage>
</organism>
<evidence type="ECO:0000313" key="2">
    <source>
        <dbReference type="EMBL" id="MBM7587933.1"/>
    </source>
</evidence>
<evidence type="ECO:0000313" key="3">
    <source>
        <dbReference type="Proteomes" id="UP001646157"/>
    </source>
</evidence>
<keyword evidence="3" id="KW-1185">Reference proteome</keyword>
<dbReference type="CDD" id="cd00085">
    <property type="entry name" value="HNHc"/>
    <property type="match status" value="1"/>
</dbReference>
<accession>A0ABS2NJD8</accession>
<proteinExistence type="predicted"/>
<dbReference type="Pfam" id="PF01844">
    <property type="entry name" value="HNH"/>
    <property type="match status" value="1"/>
</dbReference>
<evidence type="ECO:0000259" key="1">
    <source>
        <dbReference type="Pfam" id="PF01844"/>
    </source>
</evidence>
<name>A0ABS2NJD8_9BACI</name>
<sequence length="347" mass="40970">MESFNIEKFNTSVARKEYVKGKETDFYILTAKFNINKYKLILLENHSVIYESFQDSLTEAKHIGIERLYIISPSILDARKVTMVHYKEDRPSGKPWVKDSEPILSKYLNLDLEENEYVFPPLQPRDRNREFNQYDKDIRSKVIFEYLFNERTHRWLDENIIKLDPAYSRGYQSMGILHHLGLRDTHKGIFMDINIEEGIKLLSRVEHENIKTIVESLTYSNELAYVHIDVDDVVESIEYQEGKESFRMHKFRERNSKLISEAKKAFKIKHGKLFCEACGINFEKVYGERGKDFIEAHHTKPVAEMKLGEKTRIEDIAMLCSNCHRMIHKSPTLSVTELKRYIKESNF</sequence>
<dbReference type="Proteomes" id="UP001646157">
    <property type="component" value="Unassembled WGS sequence"/>
</dbReference>
<gene>
    <name evidence="2" type="ORF">JOC86_004508</name>
</gene>
<protein>
    <recommendedName>
        <fullName evidence="1">HNH domain-containing protein</fullName>
    </recommendedName>
</protein>
<comment type="caution">
    <text evidence="2">The sequence shown here is derived from an EMBL/GenBank/DDBJ whole genome shotgun (WGS) entry which is preliminary data.</text>
</comment>
<feature type="domain" description="HNH" evidence="1">
    <location>
        <begin position="275"/>
        <end position="329"/>
    </location>
</feature>